<accession>A0A090Z7B6</accession>
<dbReference type="Proteomes" id="UP000442469">
    <property type="component" value="Unassembled WGS sequence"/>
</dbReference>
<dbReference type="Gene3D" id="1.10.3210.10">
    <property type="entry name" value="Hypothetical protein af1432"/>
    <property type="match status" value="1"/>
</dbReference>
<dbReference type="CDD" id="cd00077">
    <property type="entry name" value="HDc"/>
    <property type="match status" value="1"/>
</dbReference>
<keyword evidence="5" id="KW-1185">Reference proteome</keyword>
<dbReference type="Proteomes" id="UP000029278">
    <property type="component" value="Unassembled WGS sequence"/>
</dbReference>
<dbReference type="OrthoDB" id="9759601at2"/>
<dbReference type="PANTHER" id="PTHR43155">
    <property type="entry name" value="CYCLIC DI-GMP PHOSPHODIESTERASE PA4108-RELATED"/>
    <property type="match status" value="1"/>
</dbReference>
<dbReference type="PROSITE" id="PS51832">
    <property type="entry name" value="HD_GYP"/>
    <property type="match status" value="1"/>
</dbReference>
<proteinExistence type="predicted"/>
<evidence type="ECO:0000313" key="4">
    <source>
        <dbReference type="EMBL" id="MUG25042.1"/>
    </source>
</evidence>
<sequence length="346" mass="37986">MRFISIEDIEPGQYLGKTVYSANGTVLLSAGIQLTVFMINTLKRIGVTMLYIKDADYDDVEVEDVISESTKQAVFHEMVETQEAIRSGKEWSTKKINSSVDSLLTDVLNNKEVLLQLTDIRTADNAAYLHAVNVCLISSMIGLNMGLGYSQLKDLAIGALLHDIGKSVPLPEGAAEDDPKHHHTWRGYEMLKQKREFNLLIAHAALQHHERLNGTGIPRGLAGDEIHLFPRIIAVANMYDNLISGGGEGGSQRGLLPHEACEQLMACSEHELDHDVLVEFTRIVSVYPNGTAVRLSTKETGVVVSQHRGLPGRPVIRIARGAGDELDVKEVDLATETTLFIETVLA</sequence>
<reference evidence="3 5" key="1">
    <citation type="submission" date="2014-04" db="EMBL/GenBank/DDBJ databases">
        <authorList>
            <person name="Bishop-Lilly K.A."/>
            <person name="Broomall S.M."/>
            <person name="Chain P.S."/>
            <person name="Chertkov O."/>
            <person name="Coyne S.R."/>
            <person name="Daligault H.E."/>
            <person name="Davenport K.W."/>
            <person name="Erkkila T."/>
            <person name="Frey K.G."/>
            <person name="Gibbons H.S."/>
            <person name="Gu W."/>
            <person name="Jaissle J."/>
            <person name="Johnson S.L."/>
            <person name="Koroleva G.I."/>
            <person name="Ladner J.T."/>
            <person name="Lo C.-C."/>
            <person name="Minogue T.D."/>
            <person name="Munk C."/>
            <person name="Palacios G.F."/>
            <person name="Redden C.L."/>
            <person name="Rosenzweig C.N."/>
            <person name="Scholz M.B."/>
            <person name="Teshima H."/>
            <person name="Xu Y."/>
        </authorList>
    </citation>
    <scope>NUCLEOTIDE SEQUENCE [LARGE SCALE GENOMIC DNA]</scope>
    <source>
        <strain evidence="3 5">8244</strain>
    </source>
</reference>
<dbReference type="AlphaFoldDB" id="A0A090Z7B6"/>
<dbReference type="HOGENOM" id="CLU_000445_92_1_9"/>
<keyword evidence="1" id="KW-0812">Transmembrane</keyword>
<evidence type="ECO:0000313" key="5">
    <source>
        <dbReference type="Proteomes" id="UP000029278"/>
    </source>
</evidence>
<dbReference type="InterPro" id="IPR003607">
    <property type="entry name" value="HD/PDEase_dom"/>
</dbReference>
<dbReference type="EMBL" id="JMQA01000037">
    <property type="protein sequence ID" value="KFN06532.1"/>
    <property type="molecule type" value="Genomic_DNA"/>
</dbReference>
<protein>
    <submittedName>
        <fullName evidence="4">HD domain-containing protein</fullName>
    </submittedName>
</protein>
<reference evidence="4 6" key="2">
    <citation type="submission" date="2019-11" db="EMBL/GenBank/DDBJ databases">
        <title>Draft genome sequences of five Paenibacillus species of dairy origin.</title>
        <authorList>
            <person name="Olajide A.M."/>
            <person name="Chen S."/>
            <person name="Lapointe G."/>
        </authorList>
    </citation>
    <scope>NUCLEOTIDE SEQUENCE [LARGE SCALE GENOMIC DNA]</scope>
    <source>
        <strain evidence="4 6">3CT49</strain>
    </source>
</reference>
<dbReference type="GeneID" id="77009564"/>
<evidence type="ECO:0000313" key="6">
    <source>
        <dbReference type="Proteomes" id="UP000442469"/>
    </source>
</evidence>
<feature type="domain" description="HD-GYP" evidence="2">
    <location>
        <begin position="105"/>
        <end position="293"/>
    </location>
</feature>
<evidence type="ECO:0000313" key="3">
    <source>
        <dbReference type="EMBL" id="KFN06532.1"/>
    </source>
</evidence>
<dbReference type="STRING" id="44252.DJ90_4171"/>
<comment type="caution">
    <text evidence="3">The sequence shown here is derived from an EMBL/GenBank/DDBJ whole genome shotgun (WGS) entry which is preliminary data.</text>
</comment>
<organism evidence="3 5">
    <name type="scientific">Paenibacillus macerans</name>
    <name type="common">Bacillus macerans</name>
    <dbReference type="NCBI Taxonomy" id="44252"/>
    <lineage>
        <taxon>Bacteria</taxon>
        <taxon>Bacillati</taxon>
        <taxon>Bacillota</taxon>
        <taxon>Bacilli</taxon>
        <taxon>Bacillales</taxon>
        <taxon>Paenibacillaceae</taxon>
        <taxon>Paenibacillus</taxon>
    </lineage>
</organism>
<dbReference type="PANTHER" id="PTHR43155:SF2">
    <property type="entry name" value="CYCLIC DI-GMP PHOSPHODIESTERASE PA4108"/>
    <property type="match status" value="1"/>
</dbReference>
<gene>
    <name evidence="3" type="ORF">DJ90_4171</name>
    <name evidence="4" type="ORF">GNQ08_21995</name>
</gene>
<keyword evidence="1" id="KW-1133">Transmembrane helix</keyword>
<evidence type="ECO:0000256" key="1">
    <source>
        <dbReference type="SAM" id="Phobius"/>
    </source>
</evidence>
<name>A0A090Z7B6_PAEMA</name>
<dbReference type="RefSeq" id="WP_036626197.1">
    <property type="nucleotide sequence ID" value="NZ_BGML01000012.1"/>
</dbReference>
<feature type="transmembrane region" description="Helical" evidence="1">
    <location>
        <begin position="20"/>
        <end position="39"/>
    </location>
</feature>
<evidence type="ECO:0000259" key="2">
    <source>
        <dbReference type="PROSITE" id="PS51832"/>
    </source>
</evidence>
<dbReference type="EMBL" id="WNZZ01000020">
    <property type="protein sequence ID" value="MUG25042.1"/>
    <property type="molecule type" value="Genomic_DNA"/>
</dbReference>
<dbReference type="PATRIC" id="fig|44252.3.peg.4152"/>
<dbReference type="SMART" id="SM00471">
    <property type="entry name" value="HDc"/>
    <property type="match status" value="1"/>
</dbReference>
<keyword evidence="1" id="KW-0472">Membrane</keyword>
<dbReference type="InterPro" id="IPR037522">
    <property type="entry name" value="HD_GYP_dom"/>
</dbReference>
<dbReference type="SUPFAM" id="SSF109604">
    <property type="entry name" value="HD-domain/PDEase-like"/>
    <property type="match status" value="1"/>
</dbReference>
<dbReference type="Pfam" id="PF13487">
    <property type="entry name" value="HD_5"/>
    <property type="match status" value="1"/>
</dbReference>